<evidence type="ECO:0000313" key="1">
    <source>
        <dbReference type="EMBL" id="EGR31539.1"/>
    </source>
</evidence>
<protein>
    <submittedName>
        <fullName evidence="1">Uncharacterized protein</fullName>
    </submittedName>
</protein>
<dbReference type="eggNOG" id="ENOG502R320">
    <property type="taxonomic scope" value="Eukaryota"/>
</dbReference>
<dbReference type="GeneID" id="14907692"/>
<dbReference type="InParanoid" id="G0QTA4"/>
<dbReference type="OrthoDB" id="10411706at2759"/>
<dbReference type="STRING" id="857967.G0QTA4"/>
<dbReference type="RefSeq" id="XP_004035025.1">
    <property type="nucleotide sequence ID" value="XM_004034977.1"/>
</dbReference>
<reference evidence="1 2" key="1">
    <citation type="submission" date="2011-07" db="EMBL/GenBank/DDBJ databases">
        <authorList>
            <person name="Coyne R."/>
            <person name="Brami D."/>
            <person name="Johnson J."/>
            <person name="Hostetler J."/>
            <person name="Hannick L."/>
            <person name="Clark T."/>
            <person name="Cassidy-Hanley D."/>
            <person name="Inman J."/>
        </authorList>
    </citation>
    <scope>NUCLEOTIDE SEQUENCE [LARGE SCALE GENOMIC DNA]</scope>
    <source>
        <strain evidence="1 2">G5</strain>
    </source>
</reference>
<evidence type="ECO:0000313" key="2">
    <source>
        <dbReference type="Proteomes" id="UP000008983"/>
    </source>
</evidence>
<keyword evidence="2" id="KW-1185">Reference proteome</keyword>
<accession>G0QTA4</accession>
<dbReference type="EMBL" id="GL983849">
    <property type="protein sequence ID" value="EGR31539.1"/>
    <property type="molecule type" value="Genomic_DNA"/>
</dbReference>
<dbReference type="Proteomes" id="UP000008983">
    <property type="component" value="Unassembled WGS sequence"/>
</dbReference>
<gene>
    <name evidence="1" type="ORF">IMG5_107590</name>
</gene>
<sequence length="134" mass="16191">MGHDRQWNQNKEKYVYSKEEIQSYRVPLRIKQSPCVDTYIPLIQCLQENDYSLAKRFFDRRLQNRQIKYLNIFNRRGNCYKENEIYQNCTQHWASYEINGHVQNSFWNASDKATDQGLSQTFAGQFYKGIIFRN</sequence>
<proteinExistence type="predicted"/>
<organism evidence="1 2">
    <name type="scientific">Ichthyophthirius multifiliis</name>
    <name type="common">White spot disease agent</name>
    <name type="synonym">Ich</name>
    <dbReference type="NCBI Taxonomy" id="5932"/>
    <lineage>
        <taxon>Eukaryota</taxon>
        <taxon>Sar</taxon>
        <taxon>Alveolata</taxon>
        <taxon>Ciliophora</taxon>
        <taxon>Intramacronucleata</taxon>
        <taxon>Oligohymenophorea</taxon>
        <taxon>Hymenostomatida</taxon>
        <taxon>Ophryoglenina</taxon>
        <taxon>Ichthyophthirius</taxon>
    </lineage>
</organism>
<dbReference type="AlphaFoldDB" id="G0QTA4"/>
<name>G0QTA4_ICHMU</name>
<dbReference type="OMA" id="HQAYSEC"/>